<sequence length="415" mass="46491">MVYSTTSHAPLHASRHALHETKLKPRTPSHLRTLTPYRLIETPKLDSLLEPETRLSGRQDGKEFEKIYSGFCLNIYRYAADAFGGGHLADKDSAWHRAQYSLFYDLVEQVACNDPCMDHWAGLVCDEAERVFLVQAVIMKYIDLTVLSNLCFGCSKDQAWHLEQVDSQSVDISAFNRANLRKFDNMDYLKRHGGSPPEFWEQVDGAAMQIATALLPLYNAVAEAVPRDADHFANFYQGLHSLVADAAVLSLRTRLSDDILRLDWARPGDQQETKQEDVLREAYERSVANAEACDDDKAGDGPVMRQARVKISVFPGVALFTRVGGDEAGKVCKHEVLKPHVLYYSGLLSLREEAMSHVKLERMTIAHGDGLDWWVLVALITAILLGIGLACNVSTPMCYQWLNMLEEGVGSLYTL</sequence>
<name>A0ACC0V0K7_9HYPO</name>
<evidence type="ECO:0000313" key="2">
    <source>
        <dbReference type="Proteomes" id="UP001163324"/>
    </source>
</evidence>
<proteinExistence type="predicted"/>
<keyword evidence="2" id="KW-1185">Reference proteome</keyword>
<dbReference type="EMBL" id="CM047944">
    <property type="protein sequence ID" value="KAI9899267.1"/>
    <property type="molecule type" value="Genomic_DNA"/>
</dbReference>
<gene>
    <name evidence="1" type="ORF">N3K66_005728</name>
</gene>
<organism evidence="1 2">
    <name type="scientific">Trichothecium roseum</name>
    <dbReference type="NCBI Taxonomy" id="47278"/>
    <lineage>
        <taxon>Eukaryota</taxon>
        <taxon>Fungi</taxon>
        <taxon>Dikarya</taxon>
        <taxon>Ascomycota</taxon>
        <taxon>Pezizomycotina</taxon>
        <taxon>Sordariomycetes</taxon>
        <taxon>Hypocreomycetidae</taxon>
        <taxon>Hypocreales</taxon>
        <taxon>Hypocreales incertae sedis</taxon>
        <taxon>Trichothecium</taxon>
    </lineage>
</organism>
<protein>
    <submittedName>
        <fullName evidence="1">Uncharacterized protein</fullName>
    </submittedName>
</protein>
<evidence type="ECO:0000313" key="1">
    <source>
        <dbReference type="EMBL" id="KAI9899267.1"/>
    </source>
</evidence>
<comment type="caution">
    <text evidence="1">The sequence shown here is derived from an EMBL/GenBank/DDBJ whole genome shotgun (WGS) entry which is preliminary data.</text>
</comment>
<reference evidence="1" key="1">
    <citation type="submission" date="2022-10" db="EMBL/GenBank/DDBJ databases">
        <title>Complete Genome of Trichothecium roseum strain YXFP-22015, a Plant Pathogen Isolated from Citrus.</title>
        <authorList>
            <person name="Wang Y."/>
            <person name="Zhu L."/>
        </authorList>
    </citation>
    <scope>NUCLEOTIDE SEQUENCE</scope>
    <source>
        <strain evidence="1">YXFP-22015</strain>
    </source>
</reference>
<accession>A0ACC0V0K7</accession>
<dbReference type="Proteomes" id="UP001163324">
    <property type="component" value="Chromosome 5"/>
</dbReference>